<dbReference type="FunFam" id="3.40.50.620:FF:000045">
    <property type="entry name" value="Glutamate--tRNA ligase, mitochondrial"/>
    <property type="match status" value="1"/>
</dbReference>
<feature type="domain" description="Aminoacyl-tRNA synthetase class I anticodon-binding" evidence="10">
    <location>
        <begin position="342"/>
        <end position="492"/>
    </location>
</feature>
<evidence type="ECO:0000256" key="4">
    <source>
        <dbReference type="ARBA" id="ARBA00022741"/>
    </source>
</evidence>
<evidence type="ECO:0000313" key="12">
    <source>
        <dbReference type="Proteomes" id="UP000256485"/>
    </source>
</evidence>
<dbReference type="PROSITE" id="PS00178">
    <property type="entry name" value="AA_TRNA_LIGASE_I"/>
    <property type="match status" value="1"/>
</dbReference>
<dbReference type="GO" id="GO:0000049">
    <property type="term" value="F:tRNA binding"/>
    <property type="evidence" value="ECO:0007669"/>
    <property type="project" value="InterPro"/>
</dbReference>
<reference evidence="11 12" key="1">
    <citation type="submission" date="2018-08" db="EMBL/GenBank/DDBJ databases">
        <title>Sequencing the genomes of 1000 actinobacteria strains.</title>
        <authorList>
            <person name="Klenk H.-P."/>
        </authorList>
    </citation>
    <scope>NUCLEOTIDE SEQUENCE [LARGE SCALE GENOMIC DNA]</scope>
    <source>
        <strain evidence="11 12">DSM 22891</strain>
    </source>
</reference>
<keyword evidence="3 8" id="KW-0436">Ligase</keyword>
<dbReference type="Proteomes" id="UP000256485">
    <property type="component" value="Unassembled WGS sequence"/>
</dbReference>
<dbReference type="OrthoDB" id="9807503at2"/>
<dbReference type="CDD" id="cd00808">
    <property type="entry name" value="GluRS_core"/>
    <property type="match status" value="1"/>
</dbReference>
<dbReference type="InterPro" id="IPR020751">
    <property type="entry name" value="aa-tRNA-synth_I_codon-bd_sub2"/>
</dbReference>
<comment type="subcellular location">
    <subcellularLocation>
        <location evidence="8">Cytoplasm</location>
    </subcellularLocation>
</comment>
<keyword evidence="7 8" id="KW-0030">Aminoacyl-tRNA synthetase</keyword>
<dbReference type="PANTHER" id="PTHR43311">
    <property type="entry name" value="GLUTAMATE--TRNA LIGASE"/>
    <property type="match status" value="1"/>
</dbReference>
<dbReference type="SUPFAM" id="SSF48163">
    <property type="entry name" value="An anticodon-binding domain of class I aminoacyl-tRNA synthetases"/>
    <property type="match status" value="1"/>
</dbReference>
<keyword evidence="12" id="KW-1185">Reference proteome</keyword>
<dbReference type="EC" id="6.1.1.17" evidence="8"/>
<dbReference type="InterPro" id="IPR000924">
    <property type="entry name" value="Glu/Gln-tRNA-synth"/>
</dbReference>
<keyword evidence="5 8" id="KW-0067">ATP-binding</keyword>
<evidence type="ECO:0000259" key="9">
    <source>
        <dbReference type="Pfam" id="PF00749"/>
    </source>
</evidence>
<dbReference type="Gene3D" id="1.10.10.350">
    <property type="match status" value="1"/>
</dbReference>
<dbReference type="PRINTS" id="PR00987">
    <property type="entry name" value="TRNASYNTHGLU"/>
</dbReference>
<evidence type="ECO:0000256" key="5">
    <source>
        <dbReference type="ARBA" id="ARBA00022840"/>
    </source>
</evidence>
<accession>A0A3D9V0C4</accession>
<feature type="short sequence motif" description="'KMSKS' region" evidence="8">
    <location>
        <begin position="259"/>
        <end position="263"/>
    </location>
</feature>
<evidence type="ECO:0000259" key="10">
    <source>
        <dbReference type="Pfam" id="PF19269"/>
    </source>
</evidence>
<evidence type="ECO:0000256" key="1">
    <source>
        <dbReference type="ARBA" id="ARBA00007894"/>
    </source>
</evidence>
<dbReference type="AlphaFoldDB" id="A0A3D9V0C4"/>
<comment type="subunit">
    <text evidence="8">Monomer.</text>
</comment>
<evidence type="ECO:0000256" key="8">
    <source>
        <dbReference type="HAMAP-Rule" id="MF_00022"/>
    </source>
</evidence>
<dbReference type="GO" id="GO:0005524">
    <property type="term" value="F:ATP binding"/>
    <property type="evidence" value="ECO:0007669"/>
    <property type="project" value="UniProtKB-UniRule"/>
</dbReference>
<keyword evidence="2 8" id="KW-0963">Cytoplasm</keyword>
<dbReference type="InterPro" id="IPR033910">
    <property type="entry name" value="GluRS_core"/>
</dbReference>
<dbReference type="HAMAP" id="MF_00022">
    <property type="entry name" value="Glu_tRNA_synth_type1"/>
    <property type="match status" value="1"/>
</dbReference>
<dbReference type="GO" id="GO:0004818">
    <property type="term" value="F:glutamate-tRNA ligase activity"/>
    <property type="evidence" value="ECO:0007669"/>
    <property type="project" value="UniProtKB-UniRule"/>
</dbReference>
<dbReference type="InterPro" id="IPR020752">
    <property type="entry name" value="Glu-tRNA-synth_I_codon-bd_sub1"/>
</dbReference>
<comment type="function">
    <text evidence="8">Catalyzes the attachment of glutamate to tRNA(Glu) in a two-step reaction: glutamate is first activated by ATP to form Glu-AMP and then transferred to the acceptor end of tRNA(Glu).</text>
</comment>
<comment type="catalytic activity">
    <reaction evidence="8">
        <text>tRNA(Glu) + L-glutamate + ATP = L-glutamyl-tRNA(Glu) + AMP + diphosphate</text>
        <dbReference type="Rhea" id="RHEA:23540"/>
        <dbReference type="Rhea" id="RHEA-COMP:9663"/>
        <dbReference type="Rhea" id="RHEA-COMP:9680"/>
        <dbReference type="ChEBI" id="CHEBI:29985"/>
        <dbReference type="ChEBI" id="CHEBI:30616"/>
        <dbReference type="ChEBI" id="CHEBI:33019"/>
        <dbReference type="ChEBI" id="CHEBI:78442"/>
        <dbReference type="ChEBI" id="CHEBI:78520"/>
        <dbReference type="ChEBI" id="CHEBI:456215"/>
        <dbReference type="EC" id="6.1.1.17"/>
    </reaction>
</comment>
<dbReference type="InterPro" id="IPR049940">
    <property type="entry name" value="GluQ/Sye"/>
</dbReference>
<dbReference type="InterPro" id="IPR001412">
    <property type="entry name" value="aa-tRNA-synth_I_CS"/>
</dbReference>
<gene>
    <name evidence="8" type="primary">gltX</name>
    <name evidence="11" type="ORF">DFJ64_0616</name>
</gene>
<dbReference type="GO" id="GO:0008270">
    <property type="term" value="F:zinc ion binding"/>
    <property type="evidence" value="ECO:0007669"/>
    <property type="project" value="InterPro"/>
</dbReference>
<evidence type="ECO:0000256" key="3">
    <source>
        <dbReference type="ARBA" id="ARBA00022598"/>
    </source>
</evidence>
<dbReference type="Gene3D" id="1.10.8.70">
    <property type="entry name" value="Glutamate-tRNA synthetase, class I, anticodon-binding domain 1"/>
    <property type="match status" value="1"/>
</dbReference>
<dbReference type="GO" id="GO:0005829">
    <property type="term" value="C:cytosol"/>
    <property type="evidence" value="ECO:0007669"/>
    <property type="project" value="TreeGrafter"/>
</dbReference>
<keyword evidence="4 8" id="KW-0547">Nucleotide-binding</keyword>
<comment type="similarity">
    <text evidence="1 8">Belongs to the class-I aminoacyl-tRNA synthetase family. Glutamate--tRNA ligase type 1 subfamily.</text>
</comment>
<dbReference type="Pfam" id="PF19269">
    <property type="entry name" value="Anticodon_2"/>
    <property type="match status" value="1"/>
</dbReference>
<feature type="binding site" evidence="8">
    <location>
        <position position="262"/>
    </location>
    <ligand>
        <name>ATP</name>
        <dbReference type="ChEBI" id="CHEBI:30616"/>
    </ligand>
</feature>
<dbReference type="Gene3D" id="3.40.50.620">
    <property type="entry name" value="HUPs"/>
    <property type="match status" value="1"/>
</dbReference>
<dbReference type="SUPFAM" id="SSF52374">
    <property type="entry name" value="Nucleotidylyl transferase"/>
    <property type="match status" value="1"/>
</dbReference>
<comment type="caution">
    <text evidence="8">Lacks conserved residue(s) required for the propagation of feature annotation.</text>
</comment>
<feature type="short sequence motif" description="'HIGH' region" evidence="8">
    <location>
        <begin position="16"/>
        <end position="26"/>
    </location>
</feature>
<proteinExistence type="inferred from homology"/>
<evidence type="ECO:0000256" key="6">
    <source>
        <dbReference type="ARBA" id="ARBA00022917"/>
    </source>
</evidence>
<dbReference type="InterPro" id="IPR020058">
    <property type="entry name" value="Glu/Gln-tRNA-synth_Ib_cat-dom"/>
</dbReference>
<dbReference type="InterPro" id="IPR045462">
    <property type="entry name" value="aa-tRNA-synth_I_cd-bd"/>
</dbReference>
<feature type="domain" description="Glutamyl/glutaminyl-tRNA synthetase class Ib catalytic" evidence="9">
    <location>
        <begin position="10"/>
        <end position="326"/>
    </location>
</feature>
<organism evidence="11 12">
    <name type="scientific">Thermasporomyces composti</name>
    <dbReference type="NCBI Taxonomy" id="696763"/>
    <lineage>
        <taxon>Bacteria</taxon>
        <taxon>Bacillati</taxon>
        <taxon>Actinomycetota</taxon>
        <taxon>Actinomycetes</taxon>
        <taxon>Propionibacteriales</taxon>
        <taxon>Nocardioidaceae</taxon>
        <taxon>Thermasporomyces</taxon>
    </lineage>
</organism>
<dbReference type="Pfam" id="PF00749">
    <property type="entry name" value="tRNA-synt_1c"/>
    <property type="match status" value="1"/>
</dbReference>
<evidence type="ECO:0000256" key="7">
    <source>
        <dbReference type="ARBA" id="ARBA00023146"/>
    </source>
</evidence>
<evidence type="ECO:0000256" key="2">
    <source>
        <dbReference type="ARBA" id="ARBA00022490"/>
    </source>
</evidence>
<protein>
    <recommendedName>
        <fullName evidence="8">Glutamate--tRNA ligase</fullName>
        <ecNumber evidence="8">6.1.1.17</ecNumber>
    </recommendedName>
    <alternativeName>
        <fullName evidence="8">Glutamyl-tRNA synthetase</fullName>
        <shortName evidence="8">GluRS</shortName>
    </alternativeName>
</protein>
<dbReference type="InterPro" id="IPR008925">
    <property type="entry name" value="aa_tRNA-synth_I_cd-bd_sf"/>
</dbReference>
<dbReference type="NCBIfam" id="TIGR00464">
    <property type="entry name" value="gltX_bact"/>
    <property type="match status" value="1"/>
</dbReference>
<dbReference type="InterPro" id="IPR014729">
    <property type="entry name" value="Rossmann-like_a/b/a_fold"/>
</dbReference>
<dbReference type="EMBL" id="QTUC01000001">
    <property type="protein sequence ID" value="REF35242.1"/>
    <property type="molecule type" value="Genomic_DNA"/>
</dbReference>
<dbReference type="InterPro" id="IPR004527">
    <property type="entry name" value="Glu-tRNA-ligase_bac/mito"/>
</dbReference>
<dbReference type="RefSeq" id="WP_115849063.1">
    <property type="nucleotide sequence ID" value="NZ_QTUC01000001.1"/>
</dbReference>
<dbReference type="PANTHER" id="PTHR43311:SF2">
    <property type="entry name" value="GLUTAMATE--TRNA LIGASE, MITOCHONDRIAL-RELATED"/>
    <property type="match status" value="1"/>
</dbReference>
<comment type="caution">
    <text evidence="11">The sequence shown here is derived from an EMBL/GenBank/DDBJ whole genome shotgun (WGS) entry which is preliminary data.</text>
</comment>
<sequence length="498" mass="55557">MADGEPARRVRTRFAPSPSGDLHVGNVRTALYAWAWARHTGGQFVLRIEDTDRTRVSEQAIGSVLTDLRWLGLDWDEGPDVGGPFGPYLQSERLSIYHEWVRRFLADGVAYHCYCTQEELDAEREEQRAKGLPAGYSGRCRQLTAAQVAAFEAEGRRPVVRFRMAPGRTVVHDTVRGEVVFDHANIPDFVIMRADGYPLYNLAAAVDDTLMQITHIIRGDDLLASTPRQIAIYKAMGVSDDDIPVFTHCPYILAPDGKPLSKRYGSAAISWYRDNGYLPEAVVNYLALVGWSPGDDREDLTLDQIVELFDLRRVGATAGRLDPRKLDAINGDKIRSLAPDDLASRLLPFLRASGLVDDPPTTQQARLLRAAVPLVRERLVRLTDAADMLAFLFIREDLFRVDPESAARVLTQETAPVLEAAEAALAAVDSWDRGSIEQVLRRVLIEELGRRPKHAFTPVRVAVTGHRVSPPLFESLELLGKERTLARIRRALEREVGV</sequence>
<name>A0A3D9V0C4_THECX</name>
<dbReference type="GO" id="GO:0006424">
    <property type="term" value="P:glutamyl-tRNA aminoacylation"/>
    <property type="evidence" value="ECO:0007669"/>
    <property type="project" value="UniProtKB-UniRule"/>
</dbReference>
<evidence type="ECO:0000313" key="11">
    <source>
        <dbReference type="EMBL" id="REF35242.1"/>
    </source>
</evidence>
<keyword evidence="6 8" id="KW-0648">Protein biosynthesis</keyword>